<reference evidence="3 4" key="1">
    <citation type="journal article" date="2011" name="Stand. Genomic Sci.">
        <title>Complete genome sequence of Treponema succinifaciens type strain (6091).</title>
        <authorList>
            <person name="Han C."/>
            <person name="Gronow S."/>
            <person name="Teshima H."/>
            <person name="Lapidus A."/>
            <person name="Nolan M."/>
            <person name="Lucas S."/>
            <person name="Hammon N."/>
            <person name="Deshpande S."/>
            <person name="Cheng J.F."/>
            <person name="Zeytun A."/>
            <person name="Tapia R."/>
            <person name="Goodwin L."/>
            <person name="Pitluck S."/>
            <person name="Liolios K."/>
            <person name="Pagani I."/>
            <person name="Ivanova N."/>
            <person name="Mavromatis K."/>
            <person name="Mikhailova N."/>
            <person name="Huntemann M."/>
            <person name="Pati A."/>
            <person name="Chen A."/>
            <person name="Palaniappan K."/>
            <person name="Land M."/>
            <person name="Hauser L."/>
            <person name="Brambilla E.M."/>
            <person name="Rohde M."/>
            <person name="Goker M."/>
            <person name="Woyke T."/>
            <person name="Bristow J."/>
            <person name="Eisen J.A."/>
            <person name="Markowitz V."/>
            <person name="Hugenholtz P."/>
            <person name="Kyrpides N.C."/>
            <person name="Klenk H.P."/>
            <person name="Detter J.C."/>
        </authorList>
    </citation>
    <scope>NUCLEOTIDE SEQUENCE [LARGE SCALE GENOMIC DNA]</scope>
    <source>
        <strain evidence="4">ATCC 33096 / DSM 2489 / 6091</strain>
    </source>
</reference>
<gene>
    <name evidence="3" type="ordered locus">Tresu_0758</name>
</gene>
<dbReference type="PANTHER" id="PTHR23150">
    <property type="entry name" value="SULFATASE MODIFYING FACTOR 1, 2"/>
    <property type="match status" value="1"/>
</dbReference>
<dbReference type="OrthoDB" id="9812707at2"/>
<feature type="signal peptide" evidence="1">
    <location>
        <begin position="1"/>
        <end position="19"/>
    </location>
</feature>
<dbReference type="PANTHER" id="PTHR23150:SF19">
    <property type="entry name" value="FORMYLGLYCINE-GENERATING ENZYME"/>
    <property type="match status" value="1"/>
</dbReference>
<protein>
    <recommendedName>
        <fullName evidence="2">Sulfatase-modifying factor enzyme-like domain-containing protein</fullName>
    </recommendedName>
</protein>
<evidence type="ECO:0000256" key="1">
    <source>
        <dbReference type="SAM" id="SignalP"/>
    </source>
</evidence>
<dbReference type="SUPFAM" id="SSF56436">
    <property type="entry name" value="C-type lectin-like"/>
    <property type="match status" value="1"/>
</dbReference>
<sequence>MKKLLIILLNLFILNLIFANSPKNNEVYVKGSNINMQEYIKFCDKTKKIKNLYIQKYEVTRKEFEEYLDYFQYSILKQYSKTGGLFTYDNLMPYPDCAAVLITFYDACKYCNWRSEQEGYEPAYDIQGELPFELNYFQWKQENGEWIYYVPKMPEIKLNEKANGYRLPTINEYFYLLLGGQEGIDNKWGEKINIAEYESFTTGSTEIVGSLKPNGLSIYDLFSNAPEWIWGELKEYCRDDPVNSVKNAVGYSPRNCNYDNFNLISYFSTKKNLSPTSPLERGFIGMRMVRNAE</sequence>
<dbReference type="InterPro" id="IPR051043">
    <property type="entry name" value="Sulfatase_Mod_Factor_Kinase"/>
</dbReference>
<dbReference type="GeneID" id="302997942"/>
<keyword evidence="4" id="KW-1185">Reference proteome</keyword>
<dbReference type="InterPro" id="IPR042095">
    <property type="entry name" value="SUMF_sf"/>
</dbReference>
<dbReference type="KEGG" id="tsu:Tresu_0758"/>
<reference evidence="4" key="2">
    <citation type="submission" date="2011-04" db="EMBL/GenBank/DDBJ databases">
        <title>The complete genome of chromosome of Treponema succinifaciens DSM 2489.</title>
        <authorList>
            <person name="Lucas S."/>
            <person name="Copeland A."/>
            <person name="Lapidus A."/>
            <person name="Bruce D."/>
            <person name="Goodwin L."/>
            <person name="Pitluck S."/>
            <person name="Peters L."/>
            <person name="Kyrpides N."/>
            <person name="Mavromatis K."/>
            <person name="Ivanova N."/>
            <person name="Ovchinnikova G."/>
            <person name="Teshima H."/>
            <person name="Detter J.C."/>
            <person name="Tapia R."/>
            <person name="Han C."/>
            <person name="Land M."/>
            <person name="Hauser L."/>
            <person name="Markowitz V."/>
            <person name="Cheng J.-F."/>
            <person name="Hugenholtz P."/>
            <person name="Woyke T."/>
            <person name="Wu D."/>
            <person name="Gronow S."/>
            <person name="Wellnitz S."/>
            <person name="Brambilla E."/>
            <person name="Klenk H.-P."/>
            <person name="Eisen J.A."/>
        </authorList>
    </citation>
    <scope>NUCLEOTIDE SEQUENCE [LARGE SCALE GENOMIC DNA]</scope>
    <source>
        <strain evidence="4">ATCC 33096 / DSM 2489 / 6091</strain>
    </source>
</reference>
<dbReference type="HOGENOM" id="CLU_949774_0_0_12"/>
<organism evidence="3 4">
    <name type="scientific">Treponema succinifaciens (strain ATCC 33096 / DSM 2489 / 6091)</name>
    <dbReference type="NCBI Taxonomy" id="869209"/>
    <lineage>
        <taxon>Bacteria</taxon>
        <taxon>Pseudomonadati</taxon>
        <taxon>Spirochaetota</taxon>
        <taxon>Spirochaetia</taxon>
        <taxon>Spirochaetales</taxon>
        <taxon>Treponemataceae</taxon>
        <taxon>Treponema</taxon>
    </lineage>
</organism>
<feature type="domain" description="Sulfatase-modifying factor enzyme-like" evidence="2">
    <location>
        <begin position="45"/>
        <end position="245"/>
    </location>
</feature>
<dbReference type="Gene3D" id="3.90.1580.10">
    <property type="entry name" value="paralog of FGE (formylglycine-generating enzyme)"/>
    <property type="match status" value="1"/>
</dbReference>
<keyword evidence="1" id="KW-0732">Signal</keyword>
<name>F2NX79_TRES6</name>
<dbReference type="AlphaFoldDB" id="F2NX79"/>
<dbReference type="GO" id="GO:0120147">
    <property type="term" value="F:formylglycine-generating oxidase activity"/>
    <property type="evidence" value="ECO:0007669"/>
    <property type="project" value="TreeGrafter"/>
</dbReference>
<dbReference type="InterPro" id="IPR016187">
    <property type="entry name" value="CTDL_fold"/>
</dbReference>
<dbReference type="InterPro" id="IPR005532">
    <property type="entry name" value="SUMF_dom"/>
</dbReference>
<evidence type="ECO:0000259" key="2">
    <source>
        <dbReference type="Pfam" id="PF03781"/>
    </source>
</evidence>
<dbReference type="Proteomes" id="UP000006852">
    <property type="component" value="Chromosome"/>
</dbReference>
<proteinExistence type="predicted"/>
<dbReference type="eggNOG" id="COG1262">
    <property type="taxonomic scope" value="Bacteria"/>
</dbReference>
<accession>F2NX79</accession>
<dbReference type="Pfam" id="PF03781">
    <property type="entry name" value="FGE-sulfatase"/>
    <property type="match status" value="1"/>
</dbReference>
<evidence type="ECO:0000313" key="4">
    <source>
        <dbReference type="Proteomes" id="UP000006852"/>
    </source>
</evidence>
<dbReference type="RefSeq" id="WP_013700989.1">
    <property type="nucleotide sequence ID" value="NC_015385.1"/>
</dbReference>
<dbReference type="STRING" id="869209.Tresu_0758"/>
<evidence type="ECO:0000313" key="3">
    <source>
        <dbReference type="EMBL" id="AEB13692.1"/>
    </source>
</evidence>
<feature type="chain" id="PRO_5003283002" description="Sulfatase-modifying factor enzyme-like domain-containing protein" evidence="1">
    <location>
        <begin position="20"/>
        <end position="293"/>
    </location>
</feature>
<dbReference type="EMBL" id="CP002631">
    <property type="protein sequence ID" value="AEB13692.1"/>
    <property type="molecule type" value="Genomic_DNA"/>
</dbReference>